<dbReference type="EMBL" id="CM000134">
    <property type="protein sequence ID" value="EAZ08213.1"/>
    <property type="molecule type" value="Genomic_DNA"/>
</dbReference>
<name>A2YYQ2_ORYSI</name>
<organism evidence="2 3">
    <name type="scientific">Oryza sativa subsp. indica</name>
    <name type="common">Rice</name>
    <dbReference type="NCBI Taxonomy" id="39946"/>
    <lineage>
        <taxon>Eukaryota</taxon>
        <taxon>Viridiplantae</taxon>
        <taxon>Streptophyta</taxon>
        <taxon>Embryophyta</taxon>
        <taxon>Tracheophyta</taxon>
        <taxon>Spermatophyta</taxon>
        <taxon>Magnoliopsida</taxon>
        <taxon>Liliopsida</taxon>
        <taxon>Poales</taxon>
        <taxon>Poaceae</taxon>
        <taxon>BOP clade</taxon>
        <taxon>Oryzoideae</taxon>
        <taxon>Oryzeae</taxon>
        <taxon>Oryzinae</taxon>
        <taxon>Oryza</taxon>
        <taxon>Oryza sativa</taxon>
    </lineage>
</organism>
<sequence length="398" mass="46223">MSCFDLTKGLCDELSSMIARWWWSQQDKTNKIHWLSWEKLTMSKENGGLGFRDLHLFNIAMLARQAWRLLTNPGTLCARVLKAKYYPHTDVLHSSAKDGISYSWRSILKGVELLKEGLIWRVGDVNSLKIWKDPWIPRSSTRKPITPRAGSILTKVSELIDPVLGEWDEALIDDNFWNVDAEEIKKIPLHDGVDDWAAWRYDPKGVFSVKSAYKVAVRKRDMGSGRDASSSSGSVYGTHTFDWLKIWRCKVAHKVQMFVWWFTHNSLAVRCNLARKGVEIDKICPVCKRFDEDNGHLFFKCKNARACWLALNLERERKIMVQCQSGKEAMSKLWTFAETTQQKILTFMWRWWLARNKVNVGEKMSSTWDTCQSVEFHLGEQERISKKNSQAKQPTVQR</sequence>
<keyword evidence="3" id="KW-1185">Reference proteome</keyword>
<dbReference type="AlphaFoldDB" id="A2YYQ2"/>
<gene>
    <name evidence="2" type="ORF">OsI_30472</name>
</gene>
<dbReference type="PANTHER" id="PTHR33116:SF86">
    <property type="entry name" value="REVERSE TRANSCRIPTASE DOMAIN-CONTAINING PROTEIN"/>
    <property type="match status" value="1"/>
</dbReference>
<dbReference type="HOGENOM" id="CLU_000680_15_8_1"/>
<proteinExistence type="predicted"/>
<protein>
    <recommendedName>
        <fullName evidence="1">Reverse transcriptase zinc-binding domain-containing protein</fullName>
    </recommendedName>
</protein>
<dbReference type="STRING" id="39946.A2YYQ2"/>
<dbReference type="Gramene" id="BGIOSGA030187-TA">
    <property type="protein sequence ID" value="BGIOSGA030187-PA"/>
    <property type="gene ID" value="BGIOSGA030187"/>
</dbReference>
<evidence type="ECO:0000259" key="1">
    <source>
        <dbReference type="Pfam" id="PF13966"/>
    </source>
</evidence>
<feature type="domain" description="Reverse transcriptase zinc-binding" evidence="1">
    <location>
        <begin position="207"/>
        <end position="308"/>
    </location>
</feature>
<dbReference type="PANTHER" id="PTHR33116">
    <property type="entry name" value="REVERSE TRANSCRIPTASE ZINC-BINDING DOMAIN-CONTAINING PROTEIN-RELATED-RELATED"/>
    <property type="match status" value="1"/>
</dbReference>
<dbReference type="Proteomes" id="UP000007015">
    <property type="component" value="Chromosome 9"/>
</dbReference>
<dbReference type="OMA" id="HESKCIF"/>
<accession>A2YYQ2</accession>
<dbReference type="Pfam" id="PF13966">
    <property type="entry name" value="zf-RVT"/>
    <property type="match status" value="1"/>
</dbReference>
<evidence type="ECO:0000313" key="3">
    <source>
        <dbReference type="Proteomes" id="UP000007015"/>
    </source>
</evidence>
<evidence type="ECO:0000313" key="2">
    <source>
        <dbReference type="EMBL" id="EAZ08213.1"/>
    </source>
</evidence>
<dbReference type="InterPro" id="IPR026960">
    <property type="entry name" value="RVT-Znf"/>
</dbReference>
<reference evidence="2 3" key="1">
    <citation type="journal article" date="2005" name="PLoS Biol.">
        <title>The genomes of Oryza sativa: a history of duplications.</title>
        <authorList>
            <person name="Yu J."/>
            <person name="Wang J."/>
            <person name="Lin W."/>
            <person name="Li S."/>
            <person name="Li H."/>
            <person name="Zhou J."/>
            <person name="Ni P."/>
            <person name="Dong W."/>
            <person name="Hu S."/>
            <person name="Zeng C."/>
            <person name="Zhang J."/>
            <person name="Zhang Y."/>
            <person name="Li R."/>
            <person name="Xu Z."/>
            <person name="Li S."/>
            <person name="Li X."/>
            <person name="Zheng H."/>
            <person name="Cong L."/>
            <person name="Lin L."/>
            <person name="Yin J."/>
            <person name="Geng J."/>
            <person name="Li G."/>
            <person name="Shi J."/>
            <person name="Liu J."/>
            <person name="Lv H."/>
            <person name="Li J."/>
            <person name="Wang J."/>
            <person name="Deng Y."/>
            <person name="Ran L."/>
            <person name="Shi X."/>
            <person name="Wang X."/>
            <person name="Wu Q."/>
            <person name="Li C."/>
            <person name="Ren X."/>
            <person name="Wang J."/>
            <person name="Wang X."/>
            <person name="Li D."/>
            <person name="Liu D."/>
            <person name="Zhang X."/>
            <person name="Ji Z."/>
            <person name="Zhao W."/>
            <person name="Sun Y."/>
            <person name="Zhang Z."/>
            <person name="Bao J."/>
            <person name="Han Y."/>
            <person name="Dong L."/>
            <person name="Ji J."/>
            <person name="Chen P."/>
            <person name="Wu S."/>
            <person name="Liu J."/>
            <person name="Xiao Y."/>
            <person name="Bu D."/>
            <person name="Tan J."/>
            <person name="Yang L."/>
            <person name="Ye C."/>
            <person name="Zhang J."/>
            <person name="Xu J."/>
            <person name="Zhou Y."/>
            <person name="Yu Y."/>
            <person name="Zhang B."/>
            <person name="Zhuang S."/>
            <person name="Wei H."/>
            <person name="Liu B."/>
            <person name="Lei M."/>
            <person name="Yu H."/>
            <person name="Li Y."/>
            <person name="Xu H."/>
            <person name="Wei S."/>
            <person name="He X."/>
            <person name="Fang L."/>
            <person name="Zhang Z."/>
            <person name="Zhang Y."/>
            <person name="Huang X."/>
            <person name="Su Z."/>
            <person name="Tong W."/>
            <person name="Li J."/>
            <person name="Tong Z."/>
            <person name="Li S."/>
            <person name="Ye J."/>
            <person name="Wang L."/>
            <person name="Fang L."/>
            <person name="Lei T."/>
            <person name="Chen C."/>
            <person name="Chen H."/>
            <person name="Xu Z."/>
            <person name="Li H."/>
            <person name="Huang H."/>
            <person name="Zhang F."/>
            <person name="Xu H."/>
            <person name="Li N."/>
            <person name="Zhao C."/>
            <person name="Li S."/>
            <person name="Dong L."/>
            <person name="Huang Y."/>
            <person name="Li L."/>
            <person name="Xi Y."/>
            <person name="Qi Q."/>
            <person name="Li W."/>
            <person name="Zhang B."/>
            <person name="Hu W."/>
            <person name="Zhang Y."/>
            <person name="Tian X."/>
            <person name="Jiao Y."/>
            <person name="Liang X."/>
            <person name="Jin J."/>
            <person name="Gao L."/>
            <person name="Zheng W."/>
            <person name="Hao B."/>
            <person name="Liu S."/>
            <person name="Wang W."/>
            <person name="Yuan L."/>
            <person name="Cao M."/>
            <person name="McDermott J."/>
            <person name="Samudrala R."/>
            <person name="Wang J."/>
            <person name="Wong G.K."/>
            <person name="Yang H."/>
        </authorList>
    </citation>
    <scope>NUCLEOTIDE SEQUENCE [LARGE SCALE GENOMIC DNA]</scope>
    <source>
        <strain evidence="3">cv. 93-11</strain>
    </source>
</reference>